<keyword evidence="4" id="KW-1185">Reference proteome</keyword>
<feature type="transmembrane region" description="Helical" evidence="1">
    <location>
        <begin position="247"/>
        <end position="268"/>
    </location>
</feature>
<comment type="caution">
    <text evidence="3">The sequence shown here is derived from an EMBL/GenBank/DDBJ whole genome shotgun (WGS) entry which is preliminary data.</text>
</comment>
<dbReference type="Pfam" id="PF09608">
    <property type="entry name" value="Alph_Pro_TM"/>
    <property type="match status" value="1"/>
</dbReference>
<dbReference type="RefSeq" id="WP_069459579.1">
    <property type="nucleotide sequence ID" value="NZ_CP034909.1"/>
</dbReference>
<organism evidence="3 4">
    <name type="scientific">Sinorhizobium alkalisoli</name>
    <dbReference type="NCBI Taxonomy" id="1752398"/>
    <lineage>
        <taxon>Bacteria</taxon>
        <taxon>Pseudomonadati</taxon>
        <taxon>Pseudomonadota</taxon>
        <taxon>Alphaproteobacteria</taxon>
        <taxon>Hyphomicrobiales</taxon>
        <taxon>Rhizobiaceae</taxon>
        <taxon>Sinorhizobium/Ensifer group</taxon>
        <taxon>Sinorhizobium</taxon>
    </lineage>
</organism>
<dbReference type="AlphaFoldDB" id="A0A1E3V8D9"/>
<dbReference type="EMBL" id="LYBW01000060">
    <property type="protein sequence ID" value="ODR89878.1"/>
    <property type="molecule type" value="Genomic_DNA"/>
</dbReference>
<dbReference type="Proteomes" id="UP000094342">
    <property type="component" value="Unassembled WGS sequence"/>
</dbReference>
<feature type="signal peptide" evidence="2">
    <location>
        <begin position="1"/>
        <end position="22"/>
    </location>
</feature>
<evidence type="ECO:0000256" key="1">
    <source>
        <dbReference type="SAM" id="Phobius"/>
    </source>
</evidence>
<evidence type="ECO:0000313" key="4">
    <source>
        <dbReference type="Proteomes" id="UP000094342"/>
    </source>
</evidence>
<evidence type="ECO:0000313" key="3">
    <source>
        <dbReference type="EMBL" id="ODR89878.1"/>
    </source>
</evidence>
<accession>A0A1E3V8D9</accession>
<keyword evidence="2" id="KW-0732">Signal</keyword>
<gene>
    <name evidence="3" type="ORF">A8M32_16980</name>
</gene>
<keyword evidence="1" id="KW-0472">Membrane</keyword>
<evidence type="ECO:0008006" key="5">
    <source>
        <dbReference type="Google" id="ProtNLM"/>
    </source>
</evidence>
<name>A0A1E3V8D9_9HYPH</name>
<feature type="chain" id="PRO_5009138008" description="TIGR02186 family protein" evidence="2">
    <location>
        <begin position="23"/>
        <end position="271"/>
    </location>
</feature>
<dbReference type="STRING" id="1752398.A8M32_16980"/>
<keyword evidence="1" id="KW-0812">Transmembrane</keyword>
<proteinExistence type="predicted"/>
<evidence type="ECO:0000256" key="2">
    <source>
        <dbReference type="SAM" id="SignalP"/>
    </source>
</evidence>
<protein>
    <recommendedName>
        <fullName evidence="5">TIGR02186 family protein</fullName>
    </recommendedName>
</protein>
<dbReference type="InterPro" id="IPR019088">
    <property type="entry name" value="CHP02186-rel_TM"/>
</dbReference>
<sequence length="271" mass="29378">MRASLRLLLTVLVLAAAAPAAAQAPVRPLERQITNFNEKLEIGISTDEIAITSDFRGADLTIFGAIDGFDPNLLAQGKYNVVVALEGPKDNATVRKKERVFGIWVNTQSMTFELVPEAYSLSSTRDIATIAPPRDIANMGIGVDHMRLVPLGFFGDGSNLGEFRNAFRRLREESGVYQRDPGGVQFISSSLFKASVRLPANVPNGIHVVRAYLFRDGLFVAAKALSLRVVKTGLEQAITRAAHDQPLAYGLLAVALAVITGWGASLLFRKD</sequence>
<dbReference type="NCBIfam" id="TIGR02186">
    <property type="entry name" value="alph_Pro_TM"/>
    <property type="match status" value="1"/>
</dbReference>
<keyword evidence="1" id="KW-1133">Transmembrane helix</keyword>
<dbReference type="OrthoDB" id="9815212at2"/>
<reference evidence="4" key="1">
    <citation type="submission" date="2016-05" db="EMBL/GenBank/DDBJ databases">
        <authorList>
            <person name="Li Y."/>
        </authorList>
    </citation>
    <scope>NUCLEOTIDE SEQUENCE [LARGE SCALE GENOMIC DNA]</scope>
    <source>
        <strain evidence="4">YIC4027</strain>
    </source>
</reference>